<evidence type="ECO:0000256" key="1">
    <source>
        <dbReference type="ARBA" id="ARBA00006611"/>
    </source>
</evidence>
<dbReference type="EMBL" id="CP054051">
    <property type="protein sequence ID" value="QKJ28111.1"/>
    <property type="molecule type" value="Genomic_DNA"/>
</dbReference>
<dbReference type="AlphaFoldDB" id="A0A7L5JSB3"/>
<dbReference type="GO" id="GO:0005886">
    <property type="term" value="C:plasma membrane"/>
    <property type="evidence" value="ECO:0007669"/>
    <property type="project" value="TreeGrafter"/>
</dbReference>
<organism evidence="5 6">
    <name type="scientific">Aliarcobacter cibarius</name>
    <dbReference type="NCBI Taxonomy" id="255507"/>
    <lineage>
        <taxon>Bacteria</taxon>
        <taxon>Pseudomonadati</taxon>
        <taxon>Campylobacterota</taxon>
        <taxon>Epsilonproteobacteria</taxon>
        <taxon>Campylobacterales</taxon>
        <taxon>Arcobacteraceae</taxon>
        <taxon>Aliarcobacter</taxon>
    </lineage>
</organism>
<dbReference type="InterPro" id="IPR001482">
    <property type="entry name" value="T2SS/T4SS_dom"/>
</dbReference>
<dbReference type="PANTHER" id="PTHR30258:SF3">
    <property type="entry name" value="SLL1921 PROTEIN"/>
    <property type="match status" value="1"/>
</dbReference>
<gene>
    <name evidence="5" type="ORF">ACBT_2231</name>
</gene>
<evidence type="ECO:0000256" key="3">
    <source>
        <dbReference type="ARBA" id="ARBA00022840"/>
    </source>
</evidence>
<keyword evidence="2" id="KW-0547">Nucleotide-binding</keyword>
<evidence type="ECO:0000256" key="2">
    <source>
        <dbReference type="ARBA" id="ARBA00022741"/>
    </source>
</evidence>
<comment type="similarity">
    <text evidence="1">Belongs to the GSP E family.</text>
</comment>
<dbReference type="InterPro" id="IPR027417">
    <property type="entry name" value="P-loop_NTPase"/>
</dbReference>
<evidence type="ECO:0000313" key="6">
    <source>
        <dbReference type="Proteomes" id="UP000509513"/>
    </source>
</evidence>
<name>A0A7L5JSB3_9BACT</name>
<dbReference type="Proteomes" id="UP000509513">
    <property type="component" value="Chromosome"/>
</dbReference>
<sequence length="565" mass="64265">MLSKFSAKLKKPDFKFLKNKKNFEFNKESFQNLFKDFDYKTYFDKYKNKFYEIMGNESDNSNHLATMIENMIQTRYNLKGGFSDLIANEAKYESFVRSLGYEYFDSYTELLKKYKDTSSFLDDKKQELCANMYIITLEDIKNKNKVLGIRDVVNLDFDVLSKFYFTKIVVLGEGVLSSVFGEDREIIFNSNADTENDEEINKYFDKMMGQAILLGASDIHIQKTSRYASLWFRIDGIKVDMGTMPITIAKTLKRRLVTMADQEDSDYESINGVINYDYAKKNIKFRLGLINSKLNFSLVMRMIGGKGVVSHNLSGLNYPEETIRILNNLTKYANGMILITGQVGSGKTHLMYALLQQLARQQQYVITIEDPVEYVDESFFQIDLSEFASASEEFKYGYPEAVVDILRQDSNIILIGETREPQTAAQLVNASNLGQLVFSTMHTNSAPATVSRMTSSLGINEGDIIDNLRGIVSQRLVRKLCKFCSVPDNNGGYKKVGCDECSNTGFKGRVPIAEVVRFKLGQGGDFENPAEYMTVEKAAMAQYHAGFITLEDATAIIRGEEVWYD</sequence>
<accession>A0A7L5JSB3</accession>
<dbReference type="GO" id="GO:0016887">
    <property type="term" value="F:ATP hydrolysis activity"/>
    <property type="evidence" value="ECO:0007669"/>
    <property type="project" value="TreeGrafter"/>
</dbReference>
<keyword evidence="3" id="KW-0067">ATP-binding</keyword>
<feature type="domain" description="Bacterial type II secretion system protein E" evidence="4">
    <location>
        <begin position="195"/>
        <end position="519"/>
    </location>
</feature>
<reference evidence="5 6" key="1">
    <citation type="submission" date="2020-05" db="EMBL/GenBank/DDBJ databases">
        <title>Complete genome sequencing of Campylobacter and Arcobacter type strains.</title>
        <authorList>
            <person name="Miller W.G."/>
            <person name="Yee E."/>
        </authorList>
    </citation>
    <scope>NUCLEOTIDE SEQUENCE [LARGE SCALE GENOMIC DNA]</scope>
    <source>
        <strain evidence="5 6">LMG 21996</strain>
    </source>
</reference>
<dbReference type="SUPFAM" id="SSF52540">
    <property type="entry name" value="P-loop containing nucleoside triphosphate hydrolases"/>
    <property type="match status" value="1"/>
</dbReference>
<dbReference type="RefSeq" id="WP_024774357.1">
    <property type="nucleotide sequence ID" value="NZ_CP054051.1"/>
</dbReference>
<evidence type="ECO:0000259" key="4">
    <source>
        <dbReference type="Pfam" id="PF00437"/>
    </source>
</evidence>
<protein>
    <recommendedName>
        <fullName evidence="4">Bacterial type II secretion system protein E domain-containing protein</fullName>
    </recommendedName>
</protein>
<evidence type="ECO:0000313" key="5">
    <source>
        <dbReference type="EMBL" id="QKJ28111.1"/>
    </source>
</evidence>
<dbReference type="Gene3D" id="3.30.450.90">
    <property type="match status" value="1"/>
</dbReference>
<dbReference type="PANTHER" id="PTHR30258">
    <property type="entry name" value="TYPE II SECRETION SYSTEM PROTEIN GSPE-RELATED"/>
    <property type="match status" value="1"/>
</dbReference>
<dbReference type="Gene3D" id="3.40.50.300">
    <property type="entry name" value="P-loop containing nucleotide triphosphate hydrolases"/>
    <property type="match status" value="1"/>
</dbReference>
<proteinExistence type="inferred from homology"/>
<dbReference type="GO" id="GO:0005524">
    <property type="term" value="F:ATP binding"/>
    <property type="evidence" value="ECO:0007669"/>
    <property type="project" value="UniProtKB-KW"/>
</dbReference>
<dbReference type="KEGG" id="acib:ACBT_2231"/>
<dbReference type="Pfam" id="PF00437">
    <property type="entry name" value="T2SSE"/>
    <property type="match status" value="1"/>
</dbReference>